<feature type="domain" description="Cation/H(+) antiporter C-terminal" evidence="13">
    <location>
        <begin position="645"/>
        <end position="793"/>
    </location>
</feature>
<evidence type="ECO:0000256" key="7">
    <source>
        <dbReference type="ARBA" id="ARBA00023065"/>
    </source>
</evidence>
<accession>A0A8K0HAL8</accession>
<evidence type="ECO:0000256" key="6">
    <source>
        <dbReference type="ARBA" id="ARBA00022989"/>
    </source>
</evidence>
<evidence type="ECO:0000256" key="10">
    <source>
        <dbReference type="SAM" id="Phobius"/>
    </source>
</evidence>
<protein>
    <recommendedName>
        <fullName evidence="16">Cation/H+ exchanger domain-containing protein</fullName>
    </recommendedName>
</protein>
<dbReference type="Proteomes" id="UP000796880">
    <property type="component" value="Unassembled WGS sequence"/>
</dbReference>
<dbReference type="Gene3D" id="1.20.1530.20">
    <property type="match status" value="1"/>
</dbReference>
<gene>
    <name evidence="14" type="ORF">FNV43_RR09123</name>
</gene>
<dbReference type="PANTHER" id="PTHR32468:SF134">
    <property type="entry name" value="CATION_H+ EXCHANGER DOMAIN-CONTAINING PROTEIN"/>
    <property type="match status" value="1"/>
</dbReference>
<evidence type="ECO:0000259" key="13">
    <source>
        <dbReference type="Pfam" id="PF23259"/>
    </source>
</evidence>
<dbReference type="OrthoDB" id="1938353at2759"/>
<keyword evidence="5" id="KW-0630">Potassium</keyword>
<evidence type="ECO:0000256" key="3">
    <source>
        <dbReference type="ARBA" id="ARBA00022538"/>
    </source>
</evidence>
<evidence type="ECO:0000256" key="9">
    <source>
        <dbReference type="ARBA" id="ARBA00038341"/>
    </source>
</evidence>
<sequence>MGFDDEFFEQNYDRVKFDVCTELPPRVNSENNVWSKSKVPHDKVIMTNSMAEVEIVMALMFFASKAVHIVLKHFGLPKIASQIISGIILGLALVDSDGQPRIHTLFTRTGQEIMGTLSLFGFQLFLFLTAVKMDLGTILRTRKEAAIIGITAPLIPFFFGMGIKPGLQSHLLVSDKKKLTNLVLGLAITSFPVIYAVIIELNILNTEFGRLALSASMVSELVSFCLANCVNLGETYNEEGLNKALTKFSIIIGAIIVVKLVIRPLLFWIIKRTPEGRPVKNVYVYTLVVLSLTSGLAPNPLGEYVYLGPIILGLAIPDGPPLGSAVIDKLESFVSGVFLPLLITSTGMRVDFHEMKFDKMISSSIIITILTYLVKLVTCLLPCIYYQIPMLDSLALSLIMASQGIVELNFYSILRDNNRLDDGTYGVAVLVILAIVIVGPTSVKFLYDPSRKYAGYQKRNIMHLKPNAELRIVSCIYRPDDILAMINLLENSCPTKENSITVYVLHLIELVGRASPIFISHQMQQKSLSNTSYSENVVLSFGRFERDNWDAVTVNAFTAVSPPNLMHDDICTMALDKFISLIILPFHRKWSVDGTVESDDTMVRTLNLSVLERAPCSVGILVNRGQPRRRPANPNASSGHAHVYSVCMIFLGGKDDREALIYAKRMAKDHSINVTVLHITAPKDLPEDPSMKWENMLDSEVLKDVRYSNPSAPQGFMGYIEEVVNDGAEMALIVKSLVDDYDLIITGRRYGVECTQTSGLTEWSEFPELGVVGDLLASTDIYGKASVLVVQQQVTD</sequence>
<dbReference type="EMBL" id="VOIH02000004">
    <property type="protein sequence ID" value="KAF3448410.1"/>
    <property type="molecule type" value="Genomic_DNA"/>
</dbReference>
<feature type="domain" description="Cation/H(+) antiporter central" evidence="12">
    <location>
        <begin position="500"/>
        <end position="626"/>
    </location>
</feature>
<dbReference type="Pfam" id="PF23259">
    <property type="entry name" value="CHX17_C"/>
    <property type="match status" value="1"/>
</dbReference>
<dbReference type="GO" id="GO:1902600">
    <property type="term" value="P:proton transmembrane transport"/>
    <property type="evidence" value="ECO:0007669"/>
    <property type="project" value="InterPro"/>
</dbReference>
<dbReference type="Gene3D" id="3.40.50.12370">
    <property type="match status" value="1"/>
</dbReference>
<feature type="transmembrane region" description="Helical" evidence="10">
    <location>
        <begin position="394"/>
        <end position="414"/>
    </location>
</feature>
<dbReference type="GO" id="GO:0016020">
    <property type="term" value="C:membrane"/>
    <property type="evidence" value="ECO:0007669"/>
    <property type="project" value="UniProtKB-SubCell"/>
</dbReference>
<dbReference type="GO" id="GO:0006813">
    <property type="term" value="P:potassium ion transport"/>
    <property type="evidence" value="ECO:0007669"/>
    <property type="project" value="UniProtKB-KW"/>
</dbReference>
<comment type="subcellular location">
    <subcellularLocation>
        <location evidence="1">Membrane</location>
        <topology evidence="1">Multi-pass membrane protein</topology>
    </subcellularLocation>
</comment>
<evidence type="ECO:0000259" key="11">
    <source>
        <dbReference type="Pfam" id="PF00999"/>
    </source>
</evidence>
<evidence type="ECO:0000256" key="1">
    <source>
        <dbReference type="ARBA" id="ARBA00004141"/>
    </source>
</evidence>
<dbReference type="InterPro" id="IPR057290">
    <property type="entry name" value="CHX17_C"/>
</dbReference>
<evidence type="ECO:0000256" key="8">
    <source>
        <dbReference type="ARBA" id="ARBA00023136"/>
    </source>
</evidence>
<dbReference type="GO" id="GO:0015297">
    <property type="term" value="F:antiporter activity"/>
    <property type="evidence" value="ECO:0007669"/>
    <property type="project" value="InterPro"/>
</dbReference>
<dbReference type="Pfam" id="PF23256">
    <property type="entry name" value="CHX17_2nd"/>
    <property type="match status" value="1"/>
</dbReference>
<keyword evidence="3" id="KW-0633">Potassium transport</keyword>
<proteinExistence type="inferred from homology"/>
<organism evidence="14 15">
    <name type="scientific">Rhamnella rubrinervis</name>
    <dbReference type="NCBI Taxonomy" id="2594499"/>
    <lineage>
        <taxon>Eukaryota</taxon>
        <taxon>Viridiplantae</taxon>
        <taxon>Streptophyta</taxon>
        <taxon>Embryophyta</taxon>
        <taxon>Tracheophyta</taxon>
        <taxon>Spermatophyta</taxon>
        <taxon>Magnoliopsida</taxon>
        <taxon>eudicotyledons</taxon>
        <taxon>Gunneridae</taxon>
        <taxon>Pentapetalae</taxon>
        <taxon>rosids</taxon>
        <taxon>fabids</taxon>
        <taxon>Rosales</taxon>
        <taxon>Rhamnaceae</taxon>
        <taxon>rhamnoid group</taxon>
        <taxon>Rhamneae</taxon>
        <taxon>Rhamnella</taxon>
    </lineage>
</organism>
<keyword evidence="6 10" id="KW-1133">Transmembrane helix</keyword>
<dbReference type="GO" id="GO:0012505">
    <property type="term" value="C:endomembrane system"/>
    <property type="evidence" value="ECO:0007669"/>
    <property type="project" value="TreeGrafter"/>
</dbReference>
<feature type="domain" description="Cation/H+ exchanger transmembrane" evidence="11">
    <location>
        <begin position="69"/>
        <end position="446"/>
    </location>
</feature>
<feature type="transmembrane region" description="Helical" evidence="10">
    <location>
        <begin position="113"/>
        <end position="133"/>
    </location>
</feature>
<keyword evidence="8 10" id="KW-0472">Membrane</keyword>
<evidence type="ECO:0000313" key="15">
    <source>
        <dbReference type="Proteomes" id="UP000796880"/>
    </source>
</evidence>
<dbReference type="GO" id="GO:0006885">
    <property type="term" value="P:regulation of pH"/>
    <property type="evidence" value="ECO:0007669"/>
    <property type="project" value="TreeGrafter"/>
</dbReference>
<keyword evidence="4 10" id="KW-0812">Transmembrane</keyword>
<comment type="caution">
    <text evidence="14">The sequence shown here is derived from an EMBL/GenBank/DDBJ whole genome shotgun (WGS) entry which is preliminary data.</text>
</comment>
<feature type="transmembrane region" description="Helical" evidence="10">
    <location>
        <begin position="211"/>
        <end position="233"/>
    </location>
</feature>
<feature type="transmembrane region" description="Helical" evidence="10">
    <location>
        <begin position="426"/>
        <end position="447"/>
    </location>
</feature>
<keyword evidence="7" id="KW-0406">Ion transport</keyword>
<comment type="similarity">
    <text evidence="9">Belongs to the monovalent cation:proton antiporter 2 (CPA2) transporter (TC 2.A.37) family. CHX (TC 2.A.37.4) subfamily.</text>
</comment>
<evidence type="ECO:0000256" key="4">
    <source>
        <dbReference type="ARBA" id="ARBA00022692"/>
    </source>
</evidence>
<feature type="transmembrane region" description="Helical" evidence="10">
    <location>
        <begin position="248"/>
        <end position="270"/>
    </location>
</feature>
<dbReference type="InterPro" id="IPR006153">
    <property type="entry name" value="Cation/H_exchanger_TM"/>
</dbReference>
<dbReference type="Pfam" id="PF00999">
    <property type="entry name" value="Na_H_Exchanger"/>
    <property type="match status" value="1"/>
</dbReference>
<dbReference type="InterPro" id="IPR057291">
    <property type="entry name" value="CHX17_2nd"/>
</dbReference>
<feature type="transmembrane region" description="Helical" evidence="10">
    <location>
        <begin position="364"/>
        <end position="388"/>
    </location>
</feature>
<name>A0A8K0HAL8_9ROSA</name>
<evidence type="ECO:0008006" key="16">
    <source>
        <dbReference type="Google" id="ProtNLM"/>
    </source>
</evidence>
<feature type="transmembrane region" description="Helical" evidence="10">
    <location>
        <begin position="333"/>
        <end position="352"/>
    </location>
</feature>
<feature type="transmembrane region" description="Helical" evidence="10">
    <location>
        <begin position="282"/>
        <end position="301"/>
    </location>
</feature>
<keyword evidence="15" id="KW-1185">Reference proteome</keyword>
<evidence type="ECO:0000256" key="2">
    <source>
        <dbReference type="ARBA" id="ARBA00022448"/>
    </source>
</evidence>
<evidence type="ECO:0000259" key="12">
    <source>
        <dbReference type="Pfam" id="PF23256"/>
    </source>
</evidence>
<dbReference type="InterPro" id="IPR050794">
    <property type="entry name" value="CPA2_transporter"/>
</dbReference>
<dbReference type="PANTHER" id="PTHR32468">
    <property type="entry name" value="CATION/H + ANTIPORTER"/>
    <property type="match status" value="1"/>
</dbReference>
<dbReference type="InterPro" id="IPR038770">
    <property type="entry name" value="Na+/solute_symporter_sf"/>
</dbReference>
<keyword evidence="2" id="KW-0813">Transport</keyword>
<dbReference type="AlphaFoldDB" id="A0A8K0HAL8"/>
<evidence type="ECO:0000313" key="14">
    <source>
        <dbReference type="EMBL" id="KAF3448410.1"/>
    </source>
</evidence>
<feature type="transmembrane region" description="Helical" evidence="10">
    <location>
        <begin position="183"/>
        <end position="204"/>
    </location>
</feature>
<feature type="transmembrane region" description="Helical" evidence="10">
    <location>
        <begin position="145"/>
        <end position="163"/>
    </location>
</feature>
<evidence type="ECO:0000256" key="5">
    <source>
        <dbReference type="ARBA" id="ARBA00022958"/>
    </source>
</evidence>
<reference evidence="14" key="1">
    <citation type="submission" date="2020-03" db="EMBL/GenBank/DDBJ databases">
        <title>A high-quality chromosome-level genome assembly of a woody plant with both climbing and erect habits, Rhamnella rubrinervis.</title>
        <authorList>
            <person name="Lu Z."/>
            <person name="Yang Y."/>
            <person name="Zhu X."/>
            <person name="Sun Y."/>
        </authorList>
    </citation>
    <scope>NUCLEOTIDE SEQUENCE</scope>
    <source>
        <strain evidence="14">BYM</strain>
        <tissue evidence="14">Leaf</tissue>
    </source>
</reference>